<reference evidence="1" key="2">
    <citation type="submission" date="2023-05" db="EMBL/GenBank/DDBJ databases">
        <authorList>
            <person name="Schelkunov M.I."/>
        </authorList>
    </citation>
    <scope>NUCLEOTIDE SEQUENCE</scope>
    <source>
        <strain evidence="1">Hsosn_3</strain>
        <tissue evidence="1">Leaf</tissue>
    </source>
</reference>
<protein>
    <recommendedName>
        <fullName evidence="3">DDE Tnp4 domain-containing protein</fullName>
    </recommendedName>
</protein>
<dbReference type="EMBL" id="JAUIZM010000007">
    <property type="protein sequence ID" value="KAK1376088.1"/>
    <property type="molecule type" value="Genomic_DNA"/>
</dbReference>
<evidence type="ECO:0000313" key="2">
    <source>
        <dbReference type="Proteomes" id="UP001237642"/>
    </source>
</evidence>
<dbReference type="Proteomes" id="UP001237642">
    <property type="component" value="Unassembled WGS sequence"/>
</dbReference>
<name>A0AAD8HZU8_9APIA</name>
<organism evidence="1 2">
    <name type="scientific">Heracleum sosnowskyi</name>
    <dbReference type="NCBI Taxonomy" id="360622"/>
    <lineage>
        <taxon>Eukaryota</taxon>
        <taxon>Viridiplantae</taxon>
        <taxon>Streptophyta</taxon>
        <taxon>Embryophyta</taxon>
        <taxon>Tracheophyta</taxon>
        <taxon>Spermatophyta</taxon>
        <taxon>Magnoliopsida</taxon>
        <taxon>eudicotyledons</taxon>
        <taxon>Gunneridae</taxon>
        <taxon>Pentapetalae</taxon>
        <taxon>asterids</taxon>
        <taxon>campanulids</taxon>
        <taxon>Apiales</taxon>
        <taxon>Apiaceae</taxon>
        <taxon>Apioideae</taxon>
        <taxon>apioid superclade</taxon>
        <taxon>Tordylieae</taxon>
        <taxon>Tordyliinae</taxon>
        <taxon>Heracleum</taxon>
    </lineage>
</organism>
<gene>
    <name evidence="1" type="ORF">POM88_032281</name>
</gene>
<evidence type="ECO:0008006" key="3">
    <source>
        <dbReference type="Google" id="ProtNLM"/>
    </source>
</evidence>
<sequence>MARMPLCRKKQAVATCITIYNEMVERIIEILIKNLHVFVELNATIPRPMNYLFDDSIDDRFRARFLNIKSIIQVSDQVCIDNIRMDRNCFDNLCGMLRDVGGLKGNRNMDMGEMKPESITADFSEHNWRCFKNCLGALDGTHIKKKSFKGSTRVLLSM</sequence>
<dbReference type="AlphaFoldDB" id="A0AAD8HZU8"/>
<comment type="caution">
    <text evidence="1">The sequence shown here is derived from an EMBL/GenBank/DDBJ whole genome shotgun (WGS) entry which is preliminary data.</text>
</comment>
<keyword evidence="2" id="KW-1185">Reference proteome</keyword>
<reference evidence="1" key="1">
    <citation type="submission" date="2023-02" db="EMBL/GenBank/DDBJ databases">
        <title>Genome of toxic invasive species Heracleum sosnowskyi carries increased number of genes despite the absence of recent whole-genome duplications.</title>
        <authorList>
            <person name="Schelkunov M."/>
            <person name="Shtratnikova V."/>
            <person name="Makarenko M."/>
            <person name="Klepikova A."/>
            <person name="Omelchenko D."/>
            <person name="Novikova G."/>
            <person name="Obukhova E."/>
            <person name="Bogdanov V."/>
            <person name="Penin A."/>
            <person name="Logacheva M."/>
        </authorList>
    </citation>
    <scope>NUCLEOTIDE SEQUENCE</scope>
    <source>
        <strain evidence="1">Hsosn_3</strain>
        <tissue evidence="1">Leaf</tissue>
    </source>
</reference>
<evidence type="ECO:0000313" key="1">
    <source>
        <dbReference type="EMBL" id="KAK1376088.1"/>
    </source>
</evidence>
<proteinExistence type="predicted"/>
<accession>A0AAD8HZU8</accession>